<evidence type="ECO:0000259" key="2">
    <source>
        <dbReference type="PROSITE" id="PS01148"/>
    </source>
</evidence>
<organism evidence="3 4">
    <name type="scientific">Haemophilus paracuniculus</name>
    <dbReference type="NCBI Taxonomy" id="734"/>
    <lineage>
        <taxon>Bacteria</taxon>
        <taxon>Pseudomonadati</taxon>
        <taxon>Pseudomonadota</taxon>
        <taxon>Gammaproteobacteria</taxon>
        <taxon>Pasteurellales</taxon>
        <taxon>Pasteurellaceae</taxon>
        <taxon>Haemophilus</taxon>
    </lineage>
</organism>
<dbReference type="PROSITE" id="PS01148">
    <property type="entry name" value="UPF0033"/>
    <property type="match status" value="1"/>
</dbReference>
<evidence type="ECO:0000313" key="3">
    <source>
        <dbReference type="EMBL" id="OOR98931.1"/>
    </source>
</evidence>
<keyword evidence="4" id="KW-1185">Reference proteome</keyword>
<evidence type="ECO:0000256" key="1">
    <source>
        <dbReference type="ARBA" id="ARBA00008984"/>
    </source>
</evidence>
<dbReference type="AlphaFoldDB" id="A0A1T0ASM9"/>
<dbReference type="Gene3D" id="3.30.110.40">
    <property type="entry name" value="TusA-like domain"/>
    <property type="match status" value="1"/>
</dbReference>
<dbReference type="Pfam" id="PF01206">
    <property type="entry name" value="TusA"/>
    <property type="match status" value="1"/>
</dbReference>
<evidence type="ECO:0000313" key="4">
    <source>
        <dbReference type="Proteomes" id="UP000190867"/>
    </source>
</evidence>
<dbReference type="PANTHER" id="PTHR33279">
    <property type="entry name" value="SULFUR CARRIER PROTEIN YEDF-RELATED"/>
    <property type="match status" value="1"/>
</dbReference>
<dbReference type="InterPro" id="IPR001455">
    <property type="entry name" value="TusA-like"/>
</dbReference>
<dbReference type="InterPro" id="IPR036868">
    <property type="entry name" value="TusA-like_sf"/>
</dbReference>
<proteinExistence type="inferred from homology"/>
<protein>
    <submittedName>
        <fullName evidence="3">Oxidoreductase</fullName>
    </submittedName>
</protein>
<comment type="caution">
    <text evidence="3">The sequence shown here is derived from an EMBL/GenBank/DDBJ whole genome shotgun (WGS) entry which is preliminary data.</text>
</comment>
<dbReference type="OrthoDB" id="9797352at2"/>
<sequence length="74" mass="8367">MRYTLETNGMVCPFPLIEAKQKMAQLEAGDELFIQFDCTQGTESIPNWAAENNYPVTHFAQIGEASWEIVVQKS</sequence>
<accession>A0A1T0ASM9</accession>
<name>A0A1T0ASM9_9PAST</name>
<reference evidence="3 4" key="1">
    <citation type="submission" date="2017-02" db="EMBL/GenBank/DDBJ databases">
        <title>Draft genome sequence of Haemophilus paracuniculus CCUG 43573 type strain.</title>
        <authorList>
            <person name="Engstrom-Jakobsson H."/>
            <person name="Salva-Serra F."/>
            <person name="Thorell K."/>
            <person name="Gonzales-Siles L."/>
            <person name="Karlsson R."/>
            <person name="Boulund F."/>
            <person name="Engstrand L."/>
            <person name="Kristiansson E."/>
            <person name="Moore E."/>
        </authorList>
    </citation>
    <scope>NUCLEOTIDE SEQUENCE [LARGE SCALE GENOMIC DNA]</scope>
    <source>
        <strain evidence="3 4">CCUG 43573</strain>
    </source>
</reference>
<feature type="domain" description="UPF0033" evidence="2">
    <location>
        <begin position="5"/>
        <end position="29"/>
    </location>
</feature>
<comment type="similarity">
    <text evidence="1">Belongs to the sulfur carrier protein TusA family.</text>
</comment>
<dbReference type="PANTHER" id="PTHR33279:SF6">
    <property type="entry name" value="SULFUR CARRIER PROTEIN YEDF-RELATED"/>
    <property type="match status" value="1"/>
</dbReference>
<dbReference type="EMBL" id="MUYA01000008">
    <property type="protein sequence ID" value="OOR98931.1"/>
    <property type="molecule type" value="Genomic_DNA"/>
</dbReference>
<dbReference type="Proteomes" id="UP000190867">
    <property type="component" value="Unassembled WGS sequence"/>
</dbReference>
<gene>
    <name evidence="3" type="ORF">B0187_06625</name>
</gene>
<dbReference type="RefSeq" id="WP_078237076.1">
    <property type="nucleotide sequence ID" value="NZ_MUYA01000008.1"/>
</dbReference>
<dbReference type="CDD" id="cd00291">
    <property type="entry name" value="SirA_YedF_YeeD"/>
    <property type="match status" value="1"/>
</dbReference>
<dbReference type="STRING" id="734.B0187_06625"/>
<dbReference type="SUPFAM" id="SSF64307">
    <property type="entry name" value="SirA-like"/>
    <property type="match status" value="1"/>
</dbReference>